<evidence type="ECO:0000259" key="3">
    <source>
        <dbReference type="PROSITE" id="PS50021"/>
    </source>
</evidence>
<name>A0ABV0QDG3_9TELE</name>
<reference evidence="4 5" key="1">
    <citation type="submission" date="2021-06" db="EMBL/GenBank/DDBJ databases">
        <authorList>
            <person name="Palmer J.M."/>
        </authorList>
    </citation>
    <scope>NUCLEOTIDE SEQUENCE [LARGE SCALE GENOMIC DNA]</scope>
    <source>
        <strain evidence="4 5">XC_2019</strain>
        <tissue evidence="4">Muscle</tissue>
    </source>
</reference>
<evidence type="ECO:0000256" key="1">
    <source>
        <dbReference type="SAM" id="Coils"/>
    </source>
</evidence>
<evidence type="ECO:0000256" key="2">
    <source>
        <dbReference type="SAM" id="MobiDB-lite"/>
    </source>
</evidence>
<dbReference type="PROSITE" id="PS50021">
    <property type="entry name" value="CH"/>
    <property type="match status" value="1"/>
</dbReference>
<proteinExistence type="predicted"/>
<evidence type="ECO:0000313" key="4">
    <source>
        <dbReference type="EMBL" id="MEQ2193805.1"/>
    </source>
</evidence>
<dbReference type="InterPro" id="IPR031865">
    <property type="entry name" value="DUF4757"/>
</dbReference>
<dbReference type="SUPFAM" id="SSF47576">
    <property type="entry name" value="Calponin-homology domain, CH-domain"/>
    <property type="match status" value="1"/>
</dbReference>
<feature type="compositionally biased region" description="Polar residues" evidence="2">
    <location>
        <begin position="187"/>
        <end position="201"/>
    </location>
</feature>
<protein>
    <submittedName>
        <fullName evidence="4">LIM and calponin domains-containing protein 1</fullName>
    </submittedName>
</protein>
<feature type="compositionally biased region" description="Basic and acidic residues" evidence="2">
    <location>
        <begin position="155"/>
        <end position="174"/>
    </location>
</feature>
<organism evidence="4 5">
    <name type="scientific">Xenoophorus captivus</name>
    <dbReference type="NCBI Taxonomy" id="1517983"/>
    <lineage>
        <taxon>Eukaryota</taxon>
        <taxon>Metazoa</taxon>
        <taxon>Chordata</taxon>
        <taxon>Craniata</taxon>
        <taxon>Vertebrata</taxon>
        <taxon>Euteleostomi</taxon>
        <taxon>Actinopterygii</taxon>
        <taxon>Neopterygii</taxon>
        <taxon>Teleostei</taxon>
        <taxon>Neoteleostei</taxon>
        <taxon>Acanthomorphata</taxon>
        <taxon>Ovalentaria</taxon>
        <taxon>Atherinomorphae</taxon>
        <taxon>Cyprinodontiformes</taxon>
        <taxon>Goodeidae</taxon>
        <taxon>Xenoophorus</taxon>
    </lineage>
</organism>
<comment type="caution">
    <text evidence="4">The sequence shown here is derived from an EMBL/GenBank/DDBJ whole genome shotgun (WGS) entry which is preliminary data.</text>
</comment>
<keyword evidence="5" id="KW-1185">Reference proteome</keyword>
<feature type="compositionally biased region" description="Polar residues" evidence="2">
    <location>
        <begin position="534"/>
        <end position="547"/>
    </location>
</feature>
<feature type="compositionally biased region" description="Basic and acidic residues" evidence="2">
    <location>
        <begin position="613"/>
        <end position="633"/>
    </location>
</feature>
<dbReference type="PANTHER" id="PTHR15551:SF4">
    <property type="entry name" value="LIM AND CALPONIN HOMOLOGY DOMAINS-CONTAINING PROTEIN 1 ISOFORM X1"/>
    <property type="match status" value="1"/>
</dbReference>
<feature type="domain" description="Calponin-homology (CH)" evidence="3">
    <location>
        <begin position="5"/>
        <end position="122"/>
    </location>
</feature>
<dbReference type="InterPro" id="IPR001715">
    <property type="entry name" value="CH_dom"/>
</dbReference>
<feature type="region of interest" description="Disordered" evidence="2">
    <location>
        <begin position="418"/>
        <end position="437"/>
    </location>
</feature>
<feature type="compositionally biased region" description="Basic and acidic residues" evidence="2">
    <location>
        <begin position="214"/>
        <end position="236"/>
    </location>
</feature>
<feature type="compositionally biased region" description="Basic and acidic residues" evidence="2">
    <location>
        <begin position="514"/>
        <end position="523"/>
    </location>
</feature>
<dbReference type="Pfam" id="PF00307">
    <property type="entry name" value="CH"/>
    <property type="match status" value="1"/>
</dbReference>
<feature type="compositionally biased region" description="Polar residues" evidence="2">
    <location>
        <begin position="483"/>
        <end position="500"/>
    </location>
</feature>
<dbReference type="InterPro" id="IPR003096">
    <property type="entry name" value="SM22_calponin"/>
</dbReference>
<feature type="region of interest" description="Disordered" evidence="2">
    <location>
        <begin position="151"/>
        <end position="252"/>
    </location>
</feature>
<feature type="region of interest" description="Disordered" evidence="2">
    <location>
        <begin position="478"/>
        <end position="556"/>
    </location>
</feature>
<feature type="compositionally biased region" description="Basic and acidic residues" evidence="2">
    <location>
        <begin position="640"/>
        <end position="653"/>
    </location>
</feature>
<dbReference type="Gene3D" id="1.10.418.10">
    <property type="entry name" value="Calponin-like domain"/>
    <property type="match status" value="1"/>
</dbReference>
<evidence type="ECO:0000313" key="5">
    <source>
        <dbReference type="Proteomes" id="UP001434883"/>
    </source>
</evidence>
<dbReference type="SMART" id="SM00033">
    <property type="entry name" value="CH"/>
    <property type="match status" value="1"/>
</dbReference>
<keyword evidence="1" id="KW-0175">Coiled coil</keyword>
<dbReference type="Pfam" id="PF15949">
    <property type="entry name" value="DUF4757"/>
    <property type="match status" value="1"/>
</dbReference>
<feature type="coiled-coil region" evidence="1">
    <location>
        <begin position="325"/>
        <end position="359"/>
    </location>
</feature>
<feature type="region of interest" description="Disordered" evidence="2">
    <location>
        <begin position="613"/>
        <end position="669"/>
    </location>
</feature>
<accession>A0ABV0QDG3</accession>
<gene>
    <name evidence="4" type="primary">LIMCH1_3</name>
    <name evidence="4" type="ORF">XENOCAPTIV_014559</name>
</gene>
<sequence length="717" mass="80303">MASPEPACLEAQKWIEAVTGKSFGDKDFRSALENGILLCELLSAIKPGLVKKINTLPTPIAGLDNLSVFLRGCEELGLKGSQLFDPGDLQDTSIRANLKDSDCNRKLKNVLNTVFWLGKAASGCASYSGPNLNLKEFEGLLAQMKLESDECGDSSQKRSVRDSGYDCWDSERSESLSPPRHTRDNSLDSLDSFGSRSQHSPSPDVVNRGNSDGRGSDSEADAPSRKPDVRKDDMLARRTASSESRCPVPFNQFLPNRTNASCYIPAPRRKQHTEEGEQRRSVSMGDMANEEQVGHLPSLSPSRYERMQQQYNAFLEEGDHWQDDLARWKNRRRSASQELIKKEEERKRMEKRMKEDRVDGNRRKSIKTYKEIVEEKERREAELCEAYRNAATPEEAAMVLQRYALRFTISDATLDSLKLPRSTNKPKQDLNQTEQDPKLTSAVNNAEMLDHPNQPNSDVVMKQEHLLARDIKTEGIHEIENSGVITTSSLTPDTNSQNEKPQSEHLYEPSTHLIDPHAEHQKQPDTGVPPPQTELASSQPAQPTHTVHSPLSAPSRPLPLLVAKPYCPPKSCPSGQKHVHVQKMDLRMKSLTVPNGGQPWPKSFSCLIKSCESRHTSSQRKDDRKDSLQENKDVSSQQTQKHDPPEETEESPKTAEQLEPLQTEKSTLTSGSAISSLIAGRNCIITTTIVTELTKTYMELLQPDVQNNGQVIKQETR</sequence>
<dbReference type="Proteomes" id="UP001434883">
    <property type="component" value="Unassembled WGS sequence"/>
</dbReference>
<dbReference type="EMBL" id="JAHRIN010008704">
    <property type="protein sequence ID" value="MEQ2193805.1"/>
    <property type="molecule type" value="Genomic_DNA"/>
</dbReference>
<dbReference type="PRINTS" id="PR00888">
    <property type="entry name" value="SM22CALPONIN"/>
</dbReference>
<feature type="compositionally biased region" description="Polar residues" evidence="2">
    <location>
        <begin position="421"/>
        <end position="434"/>
    </location>
</feature>
<dbReference type="PANTHER" id="PTHR15551">
    <property type="entry name" value="LIM DOMAIN ONLY 7"/>
    <property type="match status" value="1"/>
</dbReference>
<dbReference type="InterPro" id="IPR036872">
    <property type="entry name" value="CH_dom_sf"/>
</dbReference>